<gene>
    <name evidence="1" type="ORF">DIU31_005155</name>
    <name evidence="2" type="ORF">J3L21_22570</name>
</gene>
<dbReference type="PROSITE" id="PS51257">
    <property type="entry name" value="PROKAR_LIPOPROTEIN"/>
    <property type="match status" value="1"/>
</dbReference>
<dbReference type="AlphaFoldDB" id="A0AAE6MH91"/>
<evidence type="ECO:0000313" key="4">
    <source>
        <dbReference type="Proteomes" id="UP000663940"/>
    </source>
</evidence>
<evidence type="ECO:0000313" key="3">
    <source>
        <dbReference type="Proteomes" id="UP000250557"/>
    </source>
</evidence>
<dbReference type="Proteomes" id="UP000663940">
    <property type="component" value="Chromosome"/>
</dbReference>
<sequence length="236" mass="26487">MKKLAYLLSLFTLTACHSVNHKPLISDTVKQGTTTKQDTTISFKPYRLNKDYTVIDTGIFDATVMGGSYAVVTRNGKLADTIDKYYGIEKIGNDNYLYLTITGTGPGEDDASKTQKSQKSISGSLGSYIMVVNGKKQNLSALTTDFNDYFSSPSVINGNIYFWQIKKIDTTGNNSISAAKYDPATRKTTNYYLVDDYIETDDANYFSAPYLKNDTIYFDGENKKLRKFTKDFKPYN</sequence>
<organism evidence="1 3">
    <name type="scientific">Mucilaginibacter rubeus</name>
    <dbReference type="NCBI Taxonomy" id="2027860"/>
    <lineage>
        <taxon>Bacteria</taxon>
        <taxon>Pseudomonadati</taxon>
        <taxon>Bacteroidota</taxon>
        <taxon>Sphingobacteriia</taxon>
        <taxon>Sphingobacteriales</taxon>
        <taxon>Sphingobacteriaceae</taxon>
        <taxon>Mucilaginibacter</taxon>
    </lineage>
</organism>
<name>A0AAE6MH91_9SPHI</name>
<evidence type="ECO:0000313" key="2">
    <source>
        <dbReference type="EMBL" id="QTE48322.1"/>
    </source>
</evidence>
<dbReference type="RefSeq" id="WP_112655477.1">
    <property type="nucleotide sequence ID" value="NZ_CP043451.1"/>
</dbReference>
<evidence type="ECO:0000313" key="1">
    <source>
        <dbReference type="EMBL" id="QEM02932.1"/>
    </source>
</evidence>
<dbReference type="Proteomes" id="UP000250557">
    <property type="component" value="Chromosome"/>
</dbReference>
<proteinExistence type="predicted"/>
<accession>A0AAE6MH91</accession>
<keyword evidence="4" id="KW-1185">Reference proteome</keyword>
<reference evidence="1 3" key="1">
    <citation type="submission" date="2019-08" db="EMBL/GenBank/DDBJ databases">
        <title>Comparative genome analysis confer to the adaptation heavy metal polluted environment.</title>
        <authorList>
            <person name="Li Y."/>
        </authorList>
    </citation>
    <scope>NUCLEOTIDE SEQUENCE [LARGE SCALE GENOMIC DNA]</scope>
    <source>
        <strain evidence="1 3">P2</strain>
    </source>
</reference>
<protein>
    <submittedName>
        <fullName evidence="1">Uncharacterized protein</fullName>
    </submittedName>
</protein>
<dbReference type="EMBL" id="CP043451">
    <property type="protein sequence ID" value="QEM02932.1"/>
    <property type="molecule type" value="Genomic_DNA"/>
</dbReference>
<reference evidence="2 4" key="2">
    <citation type="submission" date="2021-03" db="EMBL/GenBank/DDBJ databases">
        <title>Mucilaginibacter strains isolated from gold and copper mining confer multi heavy-metal resistance.</title>
        <authorList>
            <person name="Li Y."/>
        </authorList>
    </citation>
    <scope>NUCLEOTIDE SEQUENCE [LARGE SCALE GENOMIC DNA]</scope>
    <source>
        <strain evidence="2 4">P2-4</strain>
    </source>
</reference>
<dbReference type="EMBL" id="CP071880">
    <property type="protein sequence ID" value="QTE48322.1"/>
    <property type="molecule type" value="Genomic_DNA"/>
</dbReference>